<dbReference type="EMBL" id="AFOJ01000007">
    <property type="protein sequence ID" value="EGM50193.1"/>
    <property type="molecule type" value="Genomic_DNA"/>
</dbReference>
<keyword evidence="4 8" id="KW-1003">Cell membrane</keyword>
<dbReference type="GO" id="GO:0005886">
    <property type="term" value="C:plasma membrane"/>
    <property type="evidence" value="ECO:0007669"/>
    <property type="project" value="UniProtKB-SubCell"/>
</dbReference>
<evidence type="ECO:0000256" key="1">
    <source>
        <dbReference type="ARBA" id="ARBA00004651"/>
    </source>
</evidence>
<evidence type="ECO:0000256" key="3">
    <source>
        <dbReference type="ARBA" id="ARBA00022448"/>
    </source>
</evidence>
<reference evidence="10 11" key="1">
    <citation type="journal article" date="2011" name="J. Bacteriol.">
        <title>Genome Sequence of Lactobacillus ruminis SPM0211, Isolated from a Fecal Sample from a Healthy Korean.</title>
        <authorList>
            <person name="Lee S."/>
            <person name="Cho Y.J."/>
            <person name="Lee A.H."/>
            <person name="Chun J."/>
            <person name="Ha N.J."/>
            <person name="Ko G."/>
        </authorList>
    </citation>
    <scope>NUCLEOTIDE SEQUENCE [LARGE SCALE GENOMIC DNA]</scope>
    <source>
        <strain evidence="10 11">SPM0211</strain>
    </source>
</reference>
<feature type="transmembrane region" description="Helical" evidence="9">
    <location>
        <begin position="61"/>
        <end position="79"/>
    </location>
</feature>
<dbReference type="PANTHER" id="PTHR34295">
    <property type="entry name" value="BIOTIN TRANSPORTER BIOY"/>
    <property type="match status" value="1"/>
</dbReference>
<protein>
    <recommendedName>
        <fullName evidence="8">Biotin transporter</fullName>
    </recommendedName>
</protein>
<keyword evidence="3 8" id="KW-0813">Transport</keyword>
<evidence type="ECO:0000256" key="9">
    <source>
        <dbReference type="SAM" id="Phobius"/>
    </source>
</evidence>
<proteinExistence type="inferred from homology"/>
<dbReference type="InterPro" id="IPR003784">
    <property type="entry name" value="BioY"/>
</dbReference>
<feature type="transmembrane region" description="Helical" evidence="9">
    <location>
        <begin position="91"/>
        <end position="108"/>
    </location>
</feature>
<keyword evidence="7 8" id="KW-0472">Membrane</keyword>
<evidence type="ECO:0000256" key="4">
    <source>
        <dbReference type="ARBA" id="ARBA00022475"/>
    </source>
</evidence>
<name>F7R2F3_9LACO</name>
<evidence type="ECO:0000256" key="6">
    <source>
        <dbReference type="ARBA" id="ARBA00022989"/>
    </source>
</evidence>
<dbReference type="Gene3D" id="1.10.1760.20">
    <property type="match status" value="1"/>
</dbReference>
<dbReference type="Proteomes" id="UP000002971">
    <property type="component" value="Unassembled WGS sequence"/>
</dbReference>
<keyword evidence="6 9" id="KW-1133">Transmembrane helix</keyword>
<sequence length="188" mass="19799">MGELIFMKAKDITQIALMTAVIVILGMFPGIPLGFIPVPIVLQNMGVMLAGALLGPKKGTISVALFLILVAIGMPFMSGGNGGIACFMSPSAGYVIAWLFTPLLIGLAESRFNADHKPVLEFAFIWLFGVLFIDGVGAVWLAFATHITIGQSLIANLAFIPGDSIKTVATLLVAQALLKNKTVAAQLQ</sequence>
<dbReference type="AlphaFoldDB" id="F7R2F3"/>
<evidence type="ECO:0000313" key="10">
    <source>
        <dbReference type="EMBL" id="EGM50193.1"/>
    </source>
</evidence>
<feature type="transmembrane region" description="Helical" evidence="9">
    <location>
        <begin position="120"/>
        <end position="143"/>
    </location>
</feature>
<evidence type="ECO:0000256" key="2">
    <source>
        <dbReference type="ARBA" id="ARBA00010692"/>
    </source>
</evidence>
<gene>
    <name evidence="10" type="ORF">LRU_01873</name>
</gene>
<dbReference type="Pfam" id="PF02632">
    <property type="entry name" value="BioY"/>
    <property type="match status" value="1"/>
</dbReference>
<evidence type="ECO:0000256" key="8">
    <source>
        <dbReference type="PIRNR" id="PIRNR016661"/>
    </source>
</evidence>
<comment type="similarity">
    <text evidence="2 8">Belongs to the BioY family.</text>
</comment>
<evidence type="ECO:0000256" key="7">
    <source>
        <dbReference type="ARBA" id="ARBA00023136"/>
    </source>
</evidence>
<dbReference type="PANTHER" id="PTHR34295:SF4">
    <property type="entry name" value="BIOTIN TRANSPORTER BIOY-RELATED"/>
    <property type="match status" value="1"/>
</dbReference>
<comment type="subcellular location">
    <subcellularLocation>
        <location evidence="1 8">Cell membrane</location>
        <topology evidence="1 8">Multi-pass membrane protein</topology>
    </subcellularLocation>
</comment>
<comment type="caution">
    <text evidence="10">The sequence shown here is derived from an EMBL/GenBank/DDBJ whole genome shotgun (WGS) entry which is preliminary data.</text>
</comment>
<dbReference type="GO" id="GO:0015225">
    <property type="term" value="F:biotin transmembrane transporter activity"/>
    <property type="evidence" value="ECO:0007669"/>
    <property type="project" value="UniProtKB-UniRule"/>
</dbReference>
<evidence type="ECO:0000256" key="5">
    <source>
        <dbReference type="ARBA" id="ARBA00022692"/>
    </source>
</evidence>
<organism evidence="10 11">
    <name type="scientific">Ligilactobacillus ruminis SPM0211</name>
    <dbReference type="NCBI Taxonomy" id="1040964"/>
    <lineage>
        <taxon>Bacteria</taxon>
        <taxon>Bacillati</taxon>
        <taxon>Bacillota</taxon>
        <taxon>Bacilli</taxon>
        <taxon>Lactobacillales</taxon>
        <taxon>Lactobacillaceae</taxon>
        <taxon>Ligilactobacillus</taxon>
    </lineage>
</organism>
<accession>F7R2F3</accession>
<dbReference type="PIRSF" id="PIRSF016661">
    <property type="entry name" value="BioY"/>
    <property type="match status" value="1"/>
</dbReference>
<evidence type="ECO:0000313" key="11">
    <source>
        <dbReference type="Proteomes" id="UP000002971"/>
    </source>
</evidence>
<keyword evidence="5 9" id="KW-0812">Transmembrane</keyword>